<comment type="caution">
    <text evidence="3">The sequence shown here is derived from an EMBL/GenBank/DDBJ whole genome shotgun (WGS) entry which is preliminary data.</text>
</comment>
<feature type="domain" description="RNase H type-1" evidence="2">
    <location>
        <begin position="1"/>
        <end position="42"/>
    </location>
</feature>
<evidence type="ECO:0000256" key="1">
    <source>
        <dbReference type="SAM" id="MobiDB-lite"/>
    </source>
</evidence>
<dbReference type="InterPro" id="IPR002156">
    <property type="entry name" value="RNaseH_domain"/>
</dbReference>
<dbReference type="GO" id="GO:0003676">
    <property type="term" value="F:nucleic acid binding"/>
    <property type="evidence" value="ECO:0007669"/>
    <property type="project" value="InterPro"/>
</dbReference>
<sequence length="197" mass="21704">MGVVRRFQELANTFDVIIEWVPGHSNIRGNEASDASARAGLSQLPQPDTVPRVYLRQAISKLTAPDSLPTPPPTPSKSFQMKRSEIPNPKLPNRPIIVATPIMIPTSTAIHDPTHVTQPRENSATQSSWATVIRNGQKKARVTKANISKSTKAKKANHVEHLNEPIASSNSPRRQALEGKSTPPDNADKRTFLRFLQ</sequence>
<dbReference type="InterPro" id="IPR036397">
    <property type="entry name" value="RNaseH_sf"/>
</dbReference>
<dbReference type="Gene3D" id="3.30.420.10">
    <property type="entry name" value="Ribonuclease H-like superfamily/Ribonuclease H"/>
    <property type="match status" value="1"/>
</dbReference>
<gene>
    <name evidence="3" type="ORF">EPUL_001114</name>
</gene>
<proteinExistence type="predicted"/>
<organism evidence="3 4">
    <name type="scientific">Erysiphe pulchra</name>
    <dbReference type="NCBI Taxonomy" id="225359"/>
    <lineage>
        <taxon>Eukaryota</taxon>
        <taxon>Fungi</taxon>
        <taxon>Dikarya</taxon>
        <taxon>Ascomycota</taxon>
        <taxon>Pezizomycotina</taxon>
        <taxon>Leotiomycetes</taxon>
        <taxon>Erysiphales</taxon>
        <taxon>Erysiphaceae</taxon>
        <taxon>Erysiphe</taxon>
    </lineage>
</organism>
<dbReference type="InterPro" id="IPR012337">
    <property type="entry name" value="RNaseH-like_sf"/>
</dbReference>
<dbReference type="AlphaFoldDB" id="A0A2S4PY24"/>
<accession>A0A2S4PY24</accession>
<keyword evidence="4" id="KW-1185">Reference proteome</keyword>
<dbReference type="Proteomes" id="UP000237438">
    <property type="component" value="Unassembled WGS sequence"/>
</dbReference>
<name>A0A2S4PY24_9PEZI</name>
<dbReference type="PROSITE" id="PS50879">
    <property type="entry name" value="RNASE_H_1"/>
    <property type="match status" value="1"/>
</dbReference>
<feature type="region of interest" description="Disordered" evidence="1">
    <location>
        <begin position="61"/>
        <end position="93"/>
    </location>
</feature>
<dbReference type="OrthoDB" id="8038955at2759"/>
<evidence type="ECO:0000313" key="3">
    <source>
        <dbReference type="EMBL" id="POS86970.1"/>
    </source>
</evidence>
<dbReference type="GO" id="GO:0004523">
    <property type="term" value="F:RNA-DNA hybrid ribonuclease activity"/>
    <property type="evidence" value="ECO:0007669"/>
    <property type="project" value="InterPro"/>
</dbReference>
<feature type="region of interest" description="Disordered" evidence="1">
    <location>
        <begin position="134"/>
        <end position="190"/>
    </location>
</feature>
<protein>
    <recommendedName>
        <fullName evidence="2">RNase H type-1 domain-containing protein</fullName>
    </recommendedName>
</protein>
<evidence type="ECO:0000259" key="2">
    <source>
        <dbReference type="PROSITE" id="PS50879"/>
    </source>
</evidence>
<evidence type="ECO:0000313" key="4">
    <source>
        <dbReference type="Proteomes" id="UP000237438"/>
    </source>
</evidence>
<dbReference type="EMBL" id="PEDP01000215">
    <property type="protein sequence ID" value="POS86970.1"/>
    <property type="molecule type" value="Genomic_DNA"/>
</dbReference>
<dbReference type="SUPFAM" id="SSF53098">
    <property type="entry name" value="Ribonuclease H-like"/>
    <property type="match status" value="1"/>
</dbReference>
<reference evidence="3 4" key="1">
    <citation type="submission" date="2017-10" db="EMBL/GenBank/DDBJ databases">
        <title>Development of genomic resources for the powdery mildew, Erysiphe pulchra.</title>
        <authorList>
            <person name="Wadl P.A."/>
            <person name="Mack B.M."/>
            <person name="Moore G."/>
            <person name="Beltz S.B."/>
        </authorList>
    </citation>
    <scope>NUCLEOTIDE SEQUENCE [LARGE SCALE GENOMIC DNA]</scope>
    <source>
        <strain evidence="3">Cflorida</strain>
    </source>
</reference>